<dbReference type="Proteomes" id="UP000681720">
    <property type="component" value="Unassembled WGS sequence"/>
</dbReference>
<comment type="caution">
    <text evidence="2">The sequence shown here is derived from an EMBL/GenBank/DDBJ whole genome shotgun (WGS) entry which is preliminary data.</text>
</comment>
<proteinExistence type="predicted"/>
<reference evidence="2" key="1">
    <citation type="submission" date="2021-02" db="EMBL/GenBank/DDBJ databases">
        <authorList>
            <person name="Nowell W R."/>
        </authorList>
    </citation>
    <scope>NUCLEOTIDE SEQUENCE</scope>
</reference>
<gene>
    <name evidence="1" type="ORF">GIL414_LOCUS49261</name>
    <name evidence="2" type="ORF">SMN809_LOCUS55339</name>
</gene>
<protein>
    <submittedName>
        <fullName evidence="2">Uncharacterized protein</fullName>
    </submittedName>
</protein>
<accession>A0A8S3D2X8</accession>
<dbReference type="EMBL" id="CAJOBJ010161566">
    <property type="protein sequence ID" value="CAF4848057.1"/>
    <property type="molecule type" value="Genomic_DNA"/>
</dbReference>
<evidence type="ECO:0000313" key="2">
    <source>
        <dbReference type="EMBL" id="CAF4974127.1"/>
    </source>
</evidence>
<sequence length="33" mass="3783">MTYAIEQESPLLIVVRQIRGVISWTLPYTFSNG</sequence>
<organism evidence="2 3">
    <name type="scientific">Rotaria magnacalcarata</name>
    <dbReference type="NCBI Taxonomy" id="392030"/>
    <lineage>
        <taxon>Eukaryota</taxon>
        <taxon>Metazoa</taxon>
        <taxon>Spiralia</taxon>
        <taxon>Gnathifera</taxon>
        <taxon>Rotifera</taxon>
        <taxon>Eurotatoria</taxon>
        <taxon>Bdelloidea</taxon>
        <taxon>Philodinida</taxon>
        <taxon>Philodinidae</taxon>
        <taxon>Rotaria</taxon>
    </lineage>
</organism>
<dbReference type="Proteomes" id="UP000676336">
    <property type="component" value="Unassembled WGS sequence"/>
</dbReference>
<feature type="non-terminal residue" evidence="2">
    <location>
        <position position="33"/>
    </location>
</feature>
<dbReference type="EMBL" id="CAJOBI010195214">
    <property type="protein sequence ID" value="CAF4974127.1"/>
    <property type="molecule type" value="Genomic_DNA"/>
</dbReference>
<evidence type="ECO:0000313" key="3">
    <source>
        <dbReference type="Proteomes" id="UP000676336"/>
    </source>
</evidence>
<evidence type="ECO:0000313" key="1">
    <source>
        <dbReference type="EMBL" id="CAF4848057.1"/>
    </source>
</evidence>
<name>A0A8S3D2X8_9BILA</name>
<dbReference type="AlphaFoldDB" id="A0A8S3D2X8"/>